<evidence type="ECO:0000256" key="4">
    <source>
        <dbReference type="ARBA" id="ARBA00022692"/>
    </source>
</evidence>
<evidence type="ECO:0000256" key="7">
    <source>
        <dbReference type="ARBA" id="ARBA00022837"/>
    </source>
</evidence>
<dbReference type="PROSITE" id="PS00232">
    <property type="entry name" value="CADHERIN_1"/>
    <property type="match status" value="1"/>
</dbReference>
<evidence type="ECO:0000313" key="17">
    <source>
        <dbReference type="Proteomes" id="UP000316079"/>
    </source>
</evidence>
<dbReference type="OrthoDB" id="8961010at2759"/>
<evidence type="ECO:0000256" key="12">
    <source>
        <dbReference type="ARBA" id="ARBA00023180"/>
    </source>
</evidence>
<feature type="domain" description="Cadherin" evidence="15">
    <location>
        <begin position="156"/>
        <end position="258"/>
    </location>
</feature>
<dbReference type="FunFam" id="2.60.40.60:FF:000011">
    <property type="entry name" value="Cadherin 1"/>
    <property type="match status" value="1"/>
</dbReference>
<dbReference type="InterPro" id="IPR020894">
    <property type="entry name" value="Cadherin_CS"/>
</dbReference>
<keyword evidence="9" id="KW-0965">Cell junction</keyword>
<dbReference type="CDD" id="cd11304">
    <property type="entry name" value="Cadherin_repeat"/>
    <property type="match status" value="2"/>
</dbReference>
<evidence type="ECO:0000256" key="3">
    <source>
        <dbReference type="ARBA" id="ARBA00022475"/>
    </source>
</evidence>
<keyword evidence="4" id="KW-0812">Transmembrane</keyword>
<keyword evidence="12" id="KW-0325">Glycoprotein</keyword>
<dbReference type="FunFam" id="2.60.40.60:FF:000068">
    <property type="entry name" value="Desmoglein 1"/>
    <property type="match status" value="1"/>
</dbReference>
<evidence type="ECO:0000256" key="8">
    <source>
        <dbReference type="ARBA" id="ARBA00022889"/>
    </source>
</evidence>
<dbReference type="PRINTS" id="PR00205">
    <property type="entry name" value="CADHERIN"/>
</dbReference>
<evidence type="ECO:0000256" key="9">
    <source>
        <dbReference type="ARBA" id="ARBA00022949"/>
    </source>
</evidence>
<evidence type="ECO:0000256" key="10">
    <source>
        <dbReference type="ARBA" id="ARBA00022989"/>
    </source>
</evidence>
<evidence type="ECO:0000256" key="6">
    <source>
        <dbReference type="ARBA" id="ARBA00022737"/>
    </source>
</evidence>
<feature type="non-terminal residue" evidence="16">
    <location>
        <position position="323"/>
    </location>
</feature>
<keyword evidence="7 13" id="KW-0106">Calcium</keyword>
<feature type="signal peptide" evidence="14">
    <location>
        <begin position="1"/>
        <end position="25"/>
    </location>
</feature>
<dbReference type="SUPFAM" id="SSF49313">
    <property type="entry name" value="Cadherin-like"/>
    <property type="match status" value="3"/>
</dbReference>
<organism evidence="16 17">
    <name type="scientific">Danionella cerebrum</name>
    <dbReference type="NCBI Taxonomy" id="2873325"/>
    <lineage>
        <taxon>Eukaryota</taxon>
        <taxon>Metazoa</taxon>
        <taxon>Chordata</taxon>
        <taxon>Craniata</taxon>
        <taxon>Vertebrata</taxon>
        <taxon>Euteleostomi</taxon>
        <taxon>Actinopterygii</taxon>
        <taxon>Neopterygii</taxon>
        <taxon>Teleostei</taxon>
        <taxon>Ostariophysi</taxon>
        <taxon>Cypriniformes</taxon>
        <taxon>Danionidae</taxon>
        <taxon>Danioninae</taxon>
        <taxon>Danionella</taxon>
    </lineage>
</organism>
<dbReference type="PANTHER" id="PTHR24025:SF29">
    <property type="entry name" value="DESMOGLEIN-2-LIKE-RELATED"/>
    <property type="match status" value="1"/>
</dbReference>
<gene>
    <name evidence="16" type="ORF">DNTS_028221</name>
</gene>
<dbReference type="GO" id="GO:0030057">
    <property type="term" value="C:desmosome"/>
    <property type="evidence" value="ECO:0007669"/>
    <property type="project" value="UniProtKB-SubCell"/>
</dbReference>
<protein>
    <recommendedName>
        <fullName evidence="15">Cadherin domain-containing protein</fullName>
    </recommendedName>
</protein>
<evidence type="ECO:0000256" key="1">
    <source>
        <dbReference type="ARBA" id="ARBA00004236"/>
    </source>
</evidence>
<reference evidence="16 17" key="1">
    <citation type="journal article" date="2019" name="Sci. Data">
        <title>Hybrid genome assembly and annotation of Danionella translucida.</title>
        <authorList>
            <person name="Kadobianskyi M."/>
            <person name="Schulze L."/>
            <person name="Schuelke M."/>
            <person name="Judkewitz B."/>
        </authorList>
    </citation>
    <scope>NUCLEOTIDE SEQUENCE [LARGE SCALE GENOMIC DNA]</scope>
    <source>
        <strain evidence="16 17">Bolton</strain>
    </source>
</reference>
<proteinExistence type="predicted"/>
<dbReference type="GO" id="GO:0005509">
    <property type="term" value="F:calcium ion binding"/>
    <property type="evidence" value="ECO:0007669"/>
    <property type="project" value="UniProtKB-UniRule"/>
</dbReference>
<keyword evidence="14" id="KW-0732">Signal</keyword>
<dbReference type="EMBL" id="SRMA01025745">
    <property type="protein sequence ID" value="TRY91444.1"/>
    <property type="molecule type" value="Genomic_DNA"/>
</dbReference>
<dbReference type="InterPro" id="IPR015919">
    <property type="entry name" value="Cadherin-like_sf"/>
</dbReference>
<dbReference type="GO" id="GO:0007156">
    <property type="term" value="P:homophilic cell adhesion via plasma membrane adhesion molecules"/>
    <property type="evidence" value="ECO:0007669"/>
    <property type="project" value="InterPro"/>
</dbReference>
<keyword evidence="6" id="KW-0677">Repeat</keyword>
<evidence type="ECO:0000256" key="13">
    <source>
        <dbReference type="PROSITE-ProRule" id="PRU00043"/>
    </source>
</evidence>
<dbReference type="PANTHER" id="PTHR24025">
    <property type="entry name" value="DESMOGLEIN FAMILY MEMBER"/>
    <property type="match status" value="1"/>
</dbReference>
<evidence type="ECO:0000256" key="5">
    <source>
        <dbReference type="ARBA" id="ARBA00022723"/>
    </source>
</evidence>
<dbReference type="Gene3D" id="2.60.40.60">
    <property type="entry name" value="Cadherins"/>
    <property type="match status" value="3"/>
</dbReference>
<dbReference type="InterPro" id="IPR002126">
    <property type="entry name" value="Cadherin-like_dom"/>
</dbReference>
<feature type="chain" id="PRO_5021871584" description="Cadherin domain-containing protein" evidence="14">
    <location>
        <begin position="26"/>
        <end position="323"/>
    </location>
</feature>
<dbReference type="STRING" id="623744.A0A553QN87"/>
<dbReference type="AlphaFoldDB" id="A0A553QN87"/>
<keyword evidence="17" id="KW-1185">Reference proteome</keyword>
<evidence type="ECO:0000259" key="15">
    <source>
        <dbReference type="PROSITE" id="PS50268"/>
    </source>
</evidence>
<comment type="subcellular location">
    <subcellularLocation>
        <location evidence="2">Cell junction</location>
        <location evidence="2">Desmosome</location>
    </subcellularLocation>
    <subcellularLocation>
        <location evidence="1">Cell membrane</location>
    </subcellularLocation>
</comment>
<evidence type="ECO:0000256" key="11">
    <source>
        <dbReference type="ARBA" id="ARBA00023136"/>
    </source>
</evidence>
<sequence>MARRTPLPLAFLFCFALSHVPEADGNTLRSVALYRQKREWIIPPQILEENVDYKDKEFIAKIRSDKEDSSMKNLKYLLKGVGADQEPFNLFVVNPETGYVRITGLLDREAISQFNLSGVAMFRNGTIAENDINLRIKVKDQNDNPPVFGPMSPGAVDELSPVGTEVMKINCFDADEPGNKNSQIKYEIVDQQPPGNGMFTVDNSGRILVANPNLDRESIDQYVVIVKASDLNGGPGGNSATGTATIRINDVNDNAPTLEGPFEGSIEENTENLEVMRLKASDLDLENTDNWAADCFIASGNEAGYFSIHMDPKTNEAVLMLDK</sequence>
<dbReference type="InterPro" id="IPR050971">
    <property type="entry name" value="Cadherin-domain_protein"/>
</dbReference>
<dbReference type="SMART" id="SM00112">
    <property type="entry name" value="CA"/>
    <property type="match status" value="2"/>
</dbReference>
<keyword evidence="3" id="KW-1003">Cell membrane</keyword>
<evidence type="ECO:0000256" key="2">
    <source>
        <dbReference type="ARBA" id="ARBA00004568"/>
    </source>
</evidence>
<evidence type="ECO:0000256" key="14">
    <source>
        <dbReference type="SAM" id="SignalP"/>
    </source>
</evidence>
<name>A0A553QN87_9TELE</name>
<dbReference type="GO" id="GO:0009653">
    <property type="term" value="P:anatomical structure morphogenesis"/>
    <property type="evidence" value="ECO:0007669"/>
    <property type="project" value="UniProtKB-ARBA"/>
</dbReference>
<keyword evidence="5" id="KW-0479">Metal-binding</keyword>
<keyword evidence="10" id="KW-1133">Transmembrane helix</keyword>
<dbReference type="GO" id="GO:0005886">
    <property type="term" value="C:plasma membrane"/>
    <property type="evidence" value="ECO:0007669"/>
    <property type="project" value="UniProtKB-SubCell"/>
</dbReference>
<dbReference type="PROSITE" id="PS50268">
    <property type="entry name" value="CADHERIN_2"/>
    <property type="match status" value="2"/>
</dbReference>
<feature type="domain" description="Cadherin" evidence="15">
    <location>
        <begin position="64"/>
        <end position="148"/>
    </location>
</feature>
<accession>A0A553QN87</accession>
<keyword evidence="8" id="KW-0130">Cell adhesion</keyword>
<dbReference type="Pfam" id="PF00028">
    <property type="entry name" value="Cadherin"/>
    <property type="match status" value="1"/>
</dbReference>
<keyword evidence="11" id="KW-0472">Membrane</keyword>
<dbReference type="Proteomes" id="UP000316079">
    <property type="component" value="Unassembled WGS sequence"/>
</dbReference>
<evidence type="ECO:0000313" key="16">
    <source>
        <dbReference type="EMBL" id="TRY91444.1"/>
    </source>
</evidence>
<comment type="caution">
    <text evidence="16">The sequence shown here is derived from an EMBL/GenBank/DDBJ whole genome shotgun (WGS) entry which is preliminary data.</text>
</comment>